<comment type="caution">
    <text evidence="1">The sequence shown here is derived from an EMBL/GenBank/DDBJ whole genome shotgun (WGS) entry which is preliminary data.</text>
</comment>
<gene>
    <name evidence="1" type="ORF">ASN18_2644</name>
</gene>
<dbReference type="RefSeq" id="WP_085053266.1">
    <property type="nucleotide sequence ID" value="NZ_LNQR01000101.1"/>
</dbReference>
<protein>
    <submittedName>
        <fullName evidence="1">Membrane protein</fullName>
    </submittedName>
</protein>
<accession>A0ABR5SE09</accession>
<proteinExistence type="predicted"/>
<reference evidence="1 2" key="1">
    <citation type="submission" date="2015-11" db="EMBL/GenBank/DDBJ databases">
        <authorList>
            <person name="Lin W."/>
        </authorList>
    </citation>
    <scope>NUCLEOTIDE SEQUENCE [LARGE SCALE GENOMIC DNA]</scope>
    <source>
        <strain evidence="1 2">HCH-1</strain>
    </source>
</reference>
<keyword evidence="2" id="KW-1185">Reference proteome</keyword>
<organism evidence="1 2">
    <name type="scientific">Candidatus Magnetominusculus xianensis</name>
    <dbReference type="NCBI Taxonomy" id="1748249"/>
    <lineage>
        <taxon>Bacteria</taxon>
        <taxon>Pseudomonadati</taxon>
        <taxon>Nitrospirota</taxon>
        <taxon>Nitrospiria</taxon>
        <taxon>Nitrospirales</taxon>
        <taxon>Nitrospiraceae</taxon>
        <taxon>Candidatus Magnetominusculus</taxon>
    </lineage>
</organism>
<dbReference type="EMBL" id="LNQR01000101">
    <property type="protein sequence ID" value="KWT81138.1"/>
    <property type="molecule type" value="Genomic_DNA"/>
</dbReference>
<name>A0ABR5SE09_9BACT</name>
<dbReference type="Proteomes" id="UP000060487">
    <property type="component" value="Unassembled WGS sequence"/>
</dbReference>
<sequence>MKLGNLDLPDDLFWENEYGAKPVIAVTEITVSGEPVTFQQGNQAGMDIDLTAGESYGWLSRAQVEALKEMEAALGAVYLLEIGGQQKTVRLRHEDAPAVEASPLMPLAPGQYSVNDYYTGRIKLKEV</sequence>
<evidence type="ECO:0000313" key="2">
    <source>
        <dbReference type="Proteomes" id="UP000060487"/>
    </source>
</evidence>
<evidence type="ECO:0000313" key="1">
    <source>
        <dbReference type="EMBL" id="KWT81138.1"/>
    </source>
</evidence>